<keyword evidence="3" id="KW-1185">Reference proteome</keyword>
<dbReference type="Proteomes" id="UP000247792">
    <property type="component" value="Unassembled WGS sequence"/>
</dbReference>
<dbReference type="RefSeq" id="WP_110254866.1">
    <property type="nucleotide sequence ID" value="NZ_QJKB01000002.1"/>
</dbReference>
<keyword evidence="1" id="KW-0732">Signal</keyword>
<feature type="signal peptide" evidence="1">
    <location>
        <begin position="1"/>
        <end position="22"/>
    </location>
</feature>
<dbReference type="OrthoDB" id="368476at2"/>
<proteinExistence type="predicted"/>
<dbReference type="Gene3D" id="3.40.190.10">
    <property type="entry name" value="Periplasmic binding protein-like II"/>
    <property type="match status" value="2"/>
</dbReference>
<dbReference type="AlphaFoldDB" id="A0A318JCV8"/>
<dbReference type="SUPFAM" id="SSF53850">
    <property type="entry name" value="Periplasmic binding protein-like II"/>
    <property type="match status" value="1"/>
</dbReference>
<protein>
    <submittedName>
        <fullName evidence="2">Amino acid ABC transporter substrate-binding protein (PAAT family)</fullName>
    </submittedName>
</protein>
<feature type="chain" id="PRO_5016379294" evidence="1">
    <location>
        <begin position="23"/>
        <end position="241"/>
    </location>
</feature>
<evidence type="ECO:0000256" key="1">
    <source>
        <dbReference type="SAM" id="SignalP"/>
    </source>
</evidence>
<organism evidence="2 3">
    <name type="scientific">Undibacterium pigrum</name>
    <dbReference type="NCBI Taxonomy" id="401470"/>
    <lineage>
        <taxon>Bacteria</taxon>
        <taxon>Pseudomonadati</taxon>
        <taxon>Pseudomonadota</taxon>
        <taxon>Betaproteobacteria</taxon>
        <taxon>Burkholderiales</taxon>
        <taxon>Oxalobacteraceae</taxon>
        <taxon>Undibacterium</taxon>
    </lineage>
</organism>
<accession>A0A318JCV8</accession>
<evidence type="ECO:0000313" key="3">
    <source>
        <dbReference type="Proteomes" id="UP000247792"/>
    </source>
</evidence>
<comment type="caution">
    <text evidence="2">The sequence shown here is derived from an EMBL/GenBank/DDBJ whole genome shotgun (WGS) entry which is preliminary data.</text>
</comment>
<sequence>MQRRTLLQFASLSGLIGLPALAQQNKVLQISTLIEKDPATSIAEKIMETAYRKLGINFNVHYLPGERSLRSSNNGEMDAELYRKLGMERDYPNLIIVPVPLMTYEIVIFTYGTNFVVTGWESLRPYTIGFVKGIKIIEQNTLGMKLESAPTVRQAFQKMLLGRSDVVVANRISGQAALNELKQTDIGILMPPLATFPVFHYVNKKHEALVPALTAVLQKMQKDKVIENIQTSVMAEWQRGE</sequence>
<name>A0A318JCV8_9BURK</name>
<reference evidence="2 3" key="1">
    <citation type="submission" date="2018-05" db="EMBL/GenBank/DDBJ databases">
        <title>Genomic Encyclopedia of Type Strains, Phase IV (KMG-IV): sequencing the most valuable type-strain genomes for metagenomic binning, comparative biology and taxonomic classification.</title>
        <authorList>
            <person name="Goeker M."/>
        </authorList>
    </citation>
    <scope>NUCLEOTIDE SEQUENCE [LARGE SCALE GENOMIC DNA]</scope>
    <source>
        <strain evidence="2 3">DSM 19792</strain>
    </source>
</reference>
<dbReference type="EMBL" id="QJKB01000002">
    <property type="protein sequence ID" value="PXX45436.1"/>
    <property type="molecule type" value="Genomic_DNA"/>
</dbReference>
<gene>
    <name evidence="2" type="ORF">DFR42_102664</name>
</gene>
<evidence type="ECO:0000313" key="2">
    <source>
        <dbReference type="EMBL" id="PXX45436.1"/>
    </source>
</evidence>